<name>A0A5N6MLG9_9ASTR</name>
<comment type="caution">
    <text evidence="1">The sequence shown here is derived from an EMBL/GenBank/DDBJ whole genome shotgun (WGS) entry which is preliminary data.</text>
</comment>
<evidence type="ECO:0000313" key="2">
    <source>
        <dbReference type="Proteomes" id="UP000326396"/>
    </source>
</evidence>
<proteinExistence type="predicted"/>
<accession>A0A5N6MLG9</accession>
<dbReference type="Proteomes" id="UP000326396">
    <property type="component" value="Linkage Group LG5"/>
</dbReference>
<dbReference type="EMBL" id="SZYD01000015">
    <property type="protein sequence ID" value="KAD3641171.1"/>
    <property type="molecule type" value="Genomic_DNA"/>
</dbReference>
<gene>
    <name evidence="1" type="ORF">E3N88_30395</name>
</gene>
<organism evidence="1 2">
    <name type="scientific">Mikania micrantha</name>
    <name type="common">bitter vine</name>
    <dbReference type="NCBI Taxonomy" id="192012"/>
    <lineage>
        <taxon>Eukaryota</taxon>
        <taxon>Viridiplantae</taxon>
        <taxon>Streptophyta</taxon>
        <taxon>Embryophyta</taxon>
        <taxon>Tracheophyta</taxon>
        <taxon>Spermatophyta</taxon>
        <taxon>Magnoliopsida</taxon>
        <taxon>eudicotyledons</taxon>
        <taxon>Gunneridae</taxon>
        <taxon>Pentapetalae</taxon>
        <taxon>asterids</taxon>
        <taxon>campanulids</taxon>
        <taxon>Asterales</taxon>
        <taxon>Asteraceae</taxon>
        <taxon>Asteroideae</taxon>
        <taxon>Heliantheae alliance</taxon>
        <taxon>Eupatorieae</taxon>
        <taxon>Mikania</taxon>
    </lineage>
</organism>
<protein>
    <submittedName>
        <fullName evidence="1">Uncharacterized protein</fullName>
    </submittedName>
</protein>
<keyword evidence="2" id="KW-1185">Reference proteome</keyword>
<dbReference type="PROSITE" id="PS51257">
    <property type="entry name" value="PROKAR_LIPOPROTEIN"/>
    <property type="match status" value="1"/>
</dbReference>
<reference evidence="1 2" key="1">
    <citation type="submission" date="2019-05" db="EMBL/GenBank/DDBJ databases">
        <title>Mikania micrantha, genome provides insights into the molecular mechanism of rapid growth.</title>
        <authorList>
            <person name="Liu B."/>
        </authorList>
    </citation>
    <scope>NUCLEOTIDE SEQUENCE [LARGE SCALE GENOMIC DNA]</scope>
    <source>
        <strain evidence="1">NLD-2019</strain>
        <tissue evidence="1">Leaf</tissue>
    </source>
</reference>
<evidence type="ECO:0000313" key="1">
    <source>
        <dbReference type="EMBL" id="KAD3641171.1"/>
    </source>
</evidence>
<dbReference type="AlphaFoldDB" id="A0A5N6MLG9"/>
<sequence>MKRIRKNDATKADLYQKESVHLNLYCHLSVVSCSRNCTAFAGKHSLKRRDAILMQKHAQTYNTGRTSDITRYAQVILQDTRYFGCINIFPWEINTIPGTYSDGHVLLPLDGNALTLPATYEKHALAQLWSTPIAILIVIRRQKEKRIIQQPALAFRQPTAAVWLLPKKTEQQVFSCCCQRPEDQKQLLLLFGVCQSVERRQLAAALLTATTADHQTAVWWCRQGLDSHYYFDQLLTIYLSRLQAQNQSWHVWNIILKNFGSKKNPTRADDLADKTARSPGISPTLHNSGLLDCSRWSQGVAAYITQHKDSLGESQTLIPLSHPLGLTSQNCYSNLDPNQTEKVEYNHI</sequence>